<name>A0A4C1XHR6_EUMVA</name>
<evidence type="ECO:0000313" key="6">
    <source>
        <dbReference type="Proteomes" id="UP000299102"/>
    </source>
</evidence>
<dbReference type="GO" id="GO:0005634">
    <property type="term" value="C:nucleus"/>
    <property type="evidence" value="ECO:0007669"/>
    <property type="project" value="UniProtKB-SubCell"/>
</dbReference>
<keyword evidence="6" id="KW-1185">Reference proteome</keyword>
<dbReference type="EMBL" id="BGZK01000821">
    <property type="protein sequence ID" value="GBP61757.1"/>
    <property type="molecule type" value="Genomic_DNA"/>
</dbReference>
<reference evidence="5 6" key="1">
    <citation type="journal article" date="2019" name="Commun. Biol.">
        <title>The bagworm genome reveals a unique fibroin gene that provides high tensile strength.</title>
        <authorList>
            <person name="Kono N."/>
            <person name="Nakamura H."/>
            <person name="Ohtoshi R."/>
            <person name="Tomita M."/>
            <person name="Numata K."/>
            <person name="Arakawa K."/>
        </authorList>
    </citation>
    <scope>NUCLEOTIDE SEQUENCE [LARGE SCALE GENOMIC DNA]</scope>
</reference>
<dbReference type="AlphaFoldDB" id="A0A4C1XHR6"/>
<proteinExistence type="predicted"/>
<accession>A0A4C1XHR6</accession>
<evidence type="ECO:0000259" key="3">
    <source>
        <dbReference type="Pfam" id="PF03184"/>
    </source>
</evidence>
<feature type="region of interest" description="Disordered" evidence="2">
    <location>
        <begin position="356"/>
        <end position="468"/>
    </location>
</feature>
<comment type="subcellular location">
    <subcellularLocation>
        <location evidence="1">Nucleus</location>
    </subcellularLocation>
</comment>
<feature type="compositionally biased region" description="Basic residues" evidence="2">
    <location>
        <begin position="357"/>
        <end position="367"/>
    </location>
</feature>
<feature type="compositionally biased region" description="Low complexity" evidence="2">
    <location>
        <begin position="444"/>
        <end position="453"/>
    </location>
</feature>
<feature type="domain" description="HTH psq-type" evidence="4">
    <location>
        <begin position="20"/>
        <end position="52"/>
    </location>
</feature>
<evidence type="ECO:0000313" key="5">
    <source>
        <dbReference type="EMBL" id="GBP61757.1"/>
    </source>
</evidence>
<comment type="caution">
    <text evidence="5">The sequence shown here is derived from an EMBL/GenBank/DDBJ whole genome shotgun (WGS) entry which is preliminary data.</text>
</comment>
<feature type="domain" description="DDE-1" evidence="3">
    <location>
        <begin position="123"/>
        <end position="217"/>
    </location>
</feature>
<dbReference type="SUPFAM" id="SSF46689">
    <property type="entry name" value="Homeodomain-like"/>
    <property type="match status" value="1"/>
</dbReference>
<protein>
    <recommendedName>
        <fullName evidence="7">DDE-1 domain-containing protein</fullName>
    </recommendedName>
</protein>
<evidence type="ECO:0008006" key="7">
    <source>
        <dbReference type="Google" id="ProtNLM"/>
    </source>
</evidence>
<dbReference type="InterPro" id="IPR050863">
    <property type="entry name" value="CenT-Element_Derived"/>
</dbReference>
<evidence type="ECO:0000259" key="4">
    <source>
        <dbReference type="Pfam" id="PF05225"/>
    </source>
</evidence>
<dbReference type="InterPro" id="IPR009057">
    <property type="entry name" value="Homeodomain-like_sf"/>
</dbReference>
<sequence>MVRTFKRNSQRTSIDEVSVASAISEVLEGKLSIRKAADKYNLKPATLQHRVDKNKNTDGKGILAEKTQRQIGQIVSGERGELVTFGGIITGTGNSIPPVYVFPRVHFKSHFLNGAPEGSLGLSSRSGWINSELFIEVLKHIQKHTNSTKERPLLLICDNHESHISVEAINYSRENGIVYLSFPPHTSHKLQPLDVGVFGPFKAKLKVAFNDWHINHPGKALTIYDIPSLSKLAFFESFNAKNITSAFAKPGIIPFNRLAFSEEDFSPCEVFSNQESQNAPTNDFSANPIDPELTIETEQCVTPPPTRETPNIINEVELRNMPSTSQASDGINETLTTKSCITPEVVRPYPKIIRTNSTRKGKGKSKSRIYTDTPEKQRIEELQRAKDEANLKKEQRKRAKDLKTAQNLLGITVNPEKKPNKRRRTVSVQSDSSNSSANILLQESFDSSDSNMESSDDDIVNTAPPAANDLHDGDYVITKVINVGKKNPYKHFVGKIVSRYPDNNDFLVSF</sequence>
<evidence type="ECO:0000256" key="2">
    <source>
        <dbReference type="SAM" id="MobiDB-lite"/>
    </source>
</evidence>
<dbReference type="STRING" id="151549.A0A4C1XHR6"/>
<dbReference type="Pfam" id="PF03184">
    <property type="entry name" value="DDE_1"/>
    <property type="match status" value="1"/>
</dbReference>
<dbReference type="Proteomes" id="UP000299102">
    <property type="component" value="Unassembled WGS sequence"/>
</dbReference>
<dbReference type="PANTHER" id="PTHR19303:SF74">
    <property type="entry name" value="POGO TRANSPOSABLE ELEMENT WITH KRAB DOMAIN"/>
    <property type="match status" value="1"/>
</dbReference>
<dbReference type="GO" id="GO:0003677">
    <property type="term" value="F:DNA binding"/>
    <property type="evidence" value="ECO:0007669"/>
    <property type="project" value="InterPro"/>
</dbReference>
<dbReference type="Gene3D" id="3.30.420.10">
    <property type="entry name" value="Ribonuclease H-like superfamily/Ribonuclease H"/>
    <property type="match status" value="1"/>
</dbReference>
<dbReference type="InterPro" id="IPR007889">
    <property type="entry name" value="HTH_Psq"/>
</dbReference>
<dbReference type="InterPro" id="IPR036397">
    <property type="entry name" value="RNaseH_sf"/>
</dbReference>
<organism evidence="5 6">
    <name type="scientific">Eumeta variegata</name>
    <name type="common">Bagworm moth</name>
    <name type="synonym">Eumeta japonica</name>
    <dbReference type="NCBI Taxonomy" id="151549"/>
    <lineage>
        <taxon>Eukaryota</taxon>
        <taxon>Metazoa</taxon>
        <taxon>Ecdysozoa</taxon>
        <taxon>Arthropoda</taxon>
        <taxon>Hexapoda</taxon>
        <taxon>Insecta</taxon>
        <taxon>Pterygota</taxon>
        <taxon>Neoptera</taxon>
        <taxon>Endopterygota</taxon>
        <taxon>Lepidoptera</taxon>
        <taxon>Glossata</taxon>
        <taxon>Ditrysia</taxon>
        <taxon>Tineoidea</taxon>
        <taxon>Psychidae</taxon>
        <taxon>Oiketicinae</taxon>
        <taxon>Eumeta</taxon>
    </lineage>
</organism>
<evidence type="ECO:0000256" key="1">
    <source>
        <dbReference type="ARBA" id="ARBA00004123"/>
    </source>
</evidence>
<dbReference type="OrthoDB" id="8187571at2759"/>
<gene>
    <name evidence="5" type="ORF">EVAR_31085_1</name>
</gene>
<dbReference type="Pfam" id="PF05225">
    <property type="entry name" value="HTH_psq"/>
    <property type="match status" value="1"/>
</dbReference>
<dbReference type="InterPro" id="IPR004875">
    <property type="entry name" value="DDE_SF_endonuclease_dom"/>
</dbReference>
<feature type="compositionally biased region" description="Basic and acidic residues" evidence="2">
    <location>
        <begin position="373"/>
        <end position="393"/>
    </location>
</feature>
<feature type="compositionally biased region" description="Low complexity" evidence="2">
    <location>
        <begin position="427"/>
        <end position="436"/>
    </location>
</feature>
<dbReference type="PANTHER" id="PTHR19303">
    <property type="entry name" value="TRANSPOSON"/>
    <property type="match status" value="1"/>
</dbReference>